<dbReference type="Proteomes" id="UP000197024">
    <property type="component" value="Chromosome"/>
</dbReference>
<keyword evidence="1" id="KW-1133">Transmembrane helix</keyword>
<feature type="transmembrane region" description="Helical" evidence="1">
    <location>
        <begin position="72"/>
        <end position="96"/>
    </location>
</feature>
<protein>
    <recommendedName>
        <fullName evidence="4">Glycerophosphoryl diester phosphodiesterase membrane domain-containing protein</fullName>
    </recommendedName>
</protein>
<reference evidence="2 3" key="2">
    <citation type="submission" date="2017-06" db="EMBL/GenBank/DDBJ databases">
        <authorList>
            <person name="Kim H.J."/>
            <person name="Triplett B.A."/>
        </authorList>
    </citation>
    <scope>NUCLEOTIDE SEQUENCE [LARGE SCALE GENOMIC DNA]</scope>
    <source>
        <strain evidence="2 3">BZC3</strain>
    </source>
</reference>
<feature type="transmembrane region" description="Helical" evidence="1">
    <location>
        <begin position="155"/>
        <end position="176"/>
    </location>
</feature>
<evidence type="ECO:0000256" key="1">
    <source>
        <dbReference type="SAM" id="Phobius"/>
    </source>
</evidence>
<evidence type="ECO:0000313" key="3">
    <source>
        <dbReference type="Proteomes" id="UP000197024"/>
    </source>
</evidence>
<gene>
    <name evidence="2" type="ORF">CD943_00715</name>
</gene>
<dbReference type="EMBL" id="CP021995">
    <property type="protein sequence ID" value="ASD25543.1"/>
    <property type="molecule type" value="Genomic_DNA"/>
</dbReference>
<dbReference type="AlphaFoldDB" id="A0A1Z3LTQ5"/>
<accession>A0A1Z3LTQ5</accession>
<name>A0A1Z3LTQ5_BREDI</name>
<feature type="transmembrane region" description="Helical" evidence="1">
    <location>
        <begin position="204"/>
        <end position="237"/>
    </location>
</feature>
<reference evidence="2 3" key="1">
    <citation type="submission" date="2017-06" db="EMBL/GenBank/DDBJ databases">
        <title>Biodegradation of gentamicin by bacterial consortia AMQD4 in synthetic medium and raw gentamicin sewage.</title>
        <authorList>
            <person name="Chang H."/>
            <person name="Feng Y."/>
            <person name="Li Z."/>
            <person name="Xue J."/>
            <person name="Cheng D."/>
        </authorList>
    </citation>
    <scope>NUCLEOTIDE SEQUENCE [LARGE SCALE GENOMIC DNA]</scope>
    <source>
        <strain evidence="2 3">BZC3</strain>
    </source>
</reference>
<proteinExistence type="predicted"/>
<dbReference type="RefSeq" id="WP_088409779.1">
    <property type="nucleotide sequence ID" value="NZ_CP021995.1"/>
</dbReference>
<evidence type="ECO:0000313" key="2">
    <source>
        <dbReference type="EMBL" id="ASD25543.1"/>
    </source>
</evidence>
<evidence type="ECO:0008006" key="4">
    <source>
        <dbReference type="Google" id="ProtNLM"/>
    </source>
</evidence>
<keyword evidence="1" id="KW-0812">Transmembrane</keyword>
<keyword evidence="1" id="KW-0472">Membrane</keyword>
<sequence length="296" mass="30980">MSFNATESAFEGFRLARRAPMALLAWAAAYIVFFAVFFAVAGGSLINIINLAEQIEQSAEPSMSDLTSLGQAYGAMMGLALPLSLLFSAVLTAAVARSVIRPEEKRFGYLRLGRDELRILGATLLVALLMFGVVMGGTALVSVFVGLAASMGAPFLILPAVLAGLGGAAVAVWLAVRLSLVAPMTFAEQKIAIKESWTMTKGRFWPLLGMAVLAGVMSMLVGLLGSIVIAPLNLIFGGLESLAGAETTNIATLLVKFWPALLVWGVVNALLSAAQAAIIYAPFSAAYLGIKGVPRV</sequence>
<feature type="transmembrane region" description="Helical" evidence="1">
    <location>
        <begin position="23"/>
        <end position="52"/>
    </location>
</feature>
<feature type="transmembrane region" description="Helical" evidence="1">
    <location>
        <begin position="117"/>
        <end position="149"/>
    </location>
</feature>
<feature type="transmembrane region" description="Helical" evidence="1">
    <location>
        <begin position="257"/>
        <end position="281"/>
    </location>
</feature>
<organism evidence="2 3">
    <name type="scientific">Brevundimonas diminuta</name>
    <name type="common">Pseudomonas diminuta</name>
    <dbReference type="NCBI Taxonomy" id="293"/>
    <lineage>
        <taxon>Bacteria</taxon>
        <taxon>Pseudomonadati</taxon>
        <taxon>Pseudomonadota</taxon>
        <taxon>Alphaproteobacteria</taxon>
        <taxon>Caulobacterales</taxon>
        <taxon>Caulobacteraceae</taxon>
        <taxon>Brevundimonas</taxon>
    </lineage>
</organism>
<dbReference type="STRING" id="293.GCA_000988015_01209"/>